<dbReference type="EMBL" id="JAERTX010000021">
    <property type="protein sequence ID" value="MBM9461667.1"/>
    <property type="molecule type" value="Genomic_DNA"/>
</dbReference>
<evidence type="ECO:0000259" key="3">
    <source>
        <dbReference type="Pfam" id="PF20789"/>
    </source>
</evidence>
<dbReference type="Gene3D" id="2.40.160.210">
    <property type="entry name" value="Acyl-CoA thioesterase, double hotdog domain"/>
    <property type="match status" value="1"/>
</dbReference>
<feature type="domain" description="Acyl-CoA thioesterase-like N-terminal HotDog" evidence="2">
    <location>
        <begin position="68"/>
        <end position="152"/>
    </location>
</feature>
<evidence type="ECO:0000313" key="5">
    <source>
        <dbReference type="Proteomes" id="UP000663791"/>
    </source>
</evidence>
<dbReference type="Pfam" id="PF20789">
    <property type="entry name" value="4HBT_3C"/>
    <property type="match status" value="1"/>
</dbReference>
<dbReference type="AlphaFoldDB" id="A0A939BXF3"/>
<accession>A0A939BXF3</accession>
<organism evidence="4 5">
    <name type="scientific">Nocardioides faecalis</name>
    <dbReference type="NCBI Taxonomy" id="2803858"/>
    <lineage>
        <taxon>Bacteria</taxon>
        <taxon>Bacillati</taxon>
        <taxon>Actinomycetota</taxon>
        <taxon>Actinomycetes</taxon>
        <taxon>Propionibacteriales</taxon>
        <taxon>Nocardioidaceae</taxon>
        <taxon>Nocardioides</taxon>
    </lineage>
</organism>
<feature type="domain" description="Acyl-CoA thioesterase-like C-terminal" evidence="3">
    <location>
        <begin position="186"/>
        <end position="310"/>
    </location>
</feature>
<gene>
    <name evidence="4" type="ORF">JK386_17340</name>
</gene>
<sequence>MTSTTADHPDQRDANVSSPVASSPVASAQVSAPAGRGTGSCYALLESRTDADGTVVETFASHQHTGSAWGPMQHGGPVAGLLTRAMERLGARPGARISKVGVDILGAVPIDEVRVSARVERPGRRIELLSAVMEAADGAGGHRPVARASAWRLASSPTDDVVWQADGPLPFPGPGGVPGLAWLGLPDGWALDGFVDAVTWNMVDRGGEPGHPTTAWLRLDCPLVAGEETTALQRTLTLADTVNGVGARLDPATFTFLNTDMTVHLHTVPRGEWLGIRAENTTGPDGVGMSVGVLYDVHGPVARVAQNVLVERRPGA</sequence>
<evidence type="ECO:0000313" key="4">
    <source>
        <dbReference type="EMBL" id="MBM9461667.1"/>
    </source>
</evidence>
<feature type="compositionally biased region" description="Low complexity" evidence="1">
    <location>
        <begin position="14"/>
        <end position="34"/>
    </location>
</feature>
<dbReference type="InterPro" id="IPR029069">
    <property type="entry name" value="HotDog_dom_sf"/>
</dbReference>
<name>A0A939BXF3_9ACTN</name>
<reference evidence="4" key="1">
    <citation type="submission" date="2021-01" db="EMBL/GenBank/DDBJ databases">
        <title>Novel species in genus Nocardioides.</title>
        <authorList>
            <person name="Zhang G."/>
        </authorList>
    </citation>
    <scope>NUCLEOTIDE SEQUENCE</scope>
    <source>
        <strain evidence="4">Zg-536</strain>
    </source>
</reference>
<dbReference type="Proteomes" id="UP000663791">
    <property type="component" value="Unassembled WGS sequence"/>
</dbReference>
<protein>
    <submittedName>
        <fullName evidence="4">Thioesterase family protein</fullName>
    </submittedName>
</protein>
<feature type="region of interest" description="Disordered" evidence="1">
    <location>
        <begin position="1"/>
        <end position="36"/>
    </location>
</feature>
<evidence type="ECO:0000256" key="1">
    <source>
        <dbReference type="SAM" id="MobiDB-lite"/>
    </source>
</evidence>
<dbReference type="RefSeq" id="WP_205292984.1">
    <property type="nucleotide sequence ID" value="NZ_CP074406.1"/>
</dbReference>
<comment type="caution">
    <text evidence="4">The sequence shown here is derived from an EMBL/GenBank/DDBJ whole genome shotgun (WGS) entry which is preliminary data.</text>
</comment>
<dbReference type="InterPro" id="IPR042171">
    <property type="entry name" value="Acyl-CoA_hotdog"/>
</dbReference>
<dbReference type="InterPro" id="IPR049450">
    <property type="entry name" value="ACOT8-like_C"/>
</dbReference>
<dbReference type="SUPFAM" id="SSF54637">
    <property type="entry name" value="Thioesterase/thiol ester dehydrase-isomerase"/>
    <property type="match status" value="2"/>
</dbReference>
<dbReference type="Pfam" id="PF13622">
    <property type="entry name" value="4HBT_3"/>
    <property type="match status" value="1"/>
</dbReference>
<keyword evidence="5" id="KW-1185">Reference proteome</keyword>
<dbReference type="InterPro" id="IPR049449">
    <property type="entry name" value="TesB_ACOT8-like_N"/>
</dbReference>
<proteinExistence type="predicted"/>
<evidence type="ECO:0000259" key="2">
    <source>
        <dbReference type="Pfam" id="PF13622"/>
    </source>
</evidence>